<organism evidence="2">
    <name type="scientific">uncultured Gemmatimonadota bacterium</name>
    <dbReference type="NCBI Taxonomy" id="203437"/>
    <lineage>
        <taxon>Bacteria</taxon>
        <taxon>Pseudomonadati</taxon>
        <taxon>Gemmatimonadota</taxon>
        <taxon>environmental samples</taxon>
    </lineage>
</organism>
<feature type="non-terminal residue" evidence="2">
    <location>
        <position position="139"/>
    </location>
</feature>
<evidence type="ECO:0000313" key="2">
    <source>
        <dbReference type="EMBL" id="CAA9343727.1"/>
    </source>
</evidence>
<proteinExistence type="predicted"/>
<dbReference type="AlphaFoldDB" id="A0A6J4LX36"/>
<gene>
    <name evidence="2" type="ORF">AVDCRST_MAG89-2751</name>
</gene>
<sequence length="139" mass="14263">VPGSGAARANEFAATNTRNPPSWIGLLRRSRGRGARPDSIRTSGTLSSRGPGAPHPPAHRPPRAKDLACVTSQLERGSVTRVPRAVCAGAGLARLACCVADPSVAAGCGVRSGSPWPLRRDDTAAGARHTAAACIRARV</sequence>
<protein>
    <submittedName>
        <fullName evidence="2">Uncharacterized protein</fullName>
    </submittedName>
</protein>
<evidence type="ECO:0000256" key="1">
    <source>
        <dbReference type="SAM" id="MobiDB-lite"/>
    </source>
</evidence>
<feature type="region of interest" description="Disordered" evidence="1">
    <location>
        <begin position="1"/>
        <end position="64"/>
    </location>
</feature>
<accession>A0A6J4LX36</accession>
<dbReference type="EMBL" id="CADCTV010000575">
    <property type="protein sequence ID" value="CAA9343727.1"/>
    <property type="molecule type" value="Genomic_DNA"/>
</dbReference>
<reference evidence="2" key="1">
    <citation type="submission" date="2020-02" db="EMBL/GenBank/DDBJ databases">
        <authorList>
            <person name="Meier V. D."/>
        </authorList>
    </citation>
    <scope>NUCLEOTIDE SEQUENCE</scope>
    <source>
        <strain evidence="2">AVDCRST_MAG89</strain>
    </source>
</reference>
<name>A0A6J4LX36_9BACT</name>
<feature type="non-terminal residue" evidence="2">
    <location>
        <position position="1"/>
    </location>
</feature>